<dbReference type="GO" id="GO:0042500">
    <property type="term" value="F:aspartic endopeptidase activity, intramembrane cleaving"/>
    <property type="evidence" value="ECO:0007669"/>
    <property type="project" value="InterPro"/>
</dbReference>
<protein>
    <recommendedName>
        <fullName evidence="4">Presenilin</fullName>
    </recommendedName>
</protein>
<dbReference type="AlphaFoldDB" id="A0AB34JND0"/>
<proteinExistence type="predicted"/>
<evidence type="ECO:0000256" key="1">
    <source>
        <dbReference type="SAM" id="Phobius"/>
    </source>
</evidence>
<feature type="transmembrane region" description="Helical" evidence="1">
    <location>
        <begin position="102"/>
        <end position="127"/>
    </location>
</feature>
<evidence type="ECO:0000313" key="3">
    <source>
        <dbReference type="Proteomes" id="UP001515480"/>
    </source>
</evidence>
<keyword evidence="1" id="KW-0472">Membrane</keyword>
<gene>
    <name evidence="2" type="ORF">AB1Y20_018422</name>
</gene>
<organism evidence="2 3">
    <name type="scientific">Prymnesium parvum</name>
    <name type="common">Toxic golden alga</name>
    <dbReference type="NCBI Taxonomy" id="97485"/>
    <lineage>
        <taxon>Eukaryota</taxon>
        <taxon>Haptista</taxon>
        <taxon>Haptophyta</taxon>
        <taxon>Prymnesiophyceae</taxon>
        <taxon>Prymnesiales</taxon>
        <taxon>Prymnesiaceae</taxon>
        <taxon>Prymnesium</taxon>
    </lineage>
</organism>
<dbReference type="InterPro" id="IPR042524">
    <property type="entry name" value="Presenilin_C"/>
</dbReference>
<feature type="transmembrane region" description="Helical" evidence="1">
    <location>
        <begin position="200"/>
        <end position="218"/>
    </location>
</feature>
<dbReference type="GO" id="GO:0016485">
    <property type="term" value="P:protein processing"/>
    <property type="evidence" value="ECO:0007669"/>
    <property type="project" value="InterPro"/>
</dbReference>
<dbReference type="InterPro" id="IPR001108">
    <property type="entry name" value="Peptidase_A22A"/>
</dbReference>
<sequence>MTDRRAERAAALLQHRWREHALELRVCRLLRAQAREAARQAEERAHARSLAGAASTVWPVLREAAGVMAAAALLACLAPAAYEEAAPFLAVDEGAAAAEQWRHALLGGAVLVGAFALLFAALLALYLAECLRGFYLLHSLWIGGLLAAPAALLLVRLCQEIHLPVDVVSVGLFGWNLSMPLVVVVHWHATERRFATLRRLYVALLSSLATWLLVPLPWQTAVAAVLELALLDVVLVLAPTSPVQKLDKIHRMRRRTGEPQMPGLTFKAEGLELGMGDFIIFSALAGYAARRGVSSLAIALVGVLVGLIPTMFTLALANERRVVPALPLSVAIGCLLLVIDGSVLSPFKEALAAGHVFL</sequence>
<dbReference type="PANTHER" id="PTHR10202:SF13">
    <property type="entry name" value="PRESENILIN HOMOLOG"/>
    <property type="match status" value="1"/>
</dbReference>
<dbReference type="GO" id="GO:0006509">
    <property type="term" value="P:membrane protein ectodomain proteolysis"/>
    <property type="evidence" value="ECO:0007669"/>
    <property type="project" value="TreeGrafter"/>
</dbReference>
<dbReference type="EMBL" id="JBGBPQ010000006">
    <property type="protein sequence ID" value="KAL1523484.1"/>
    <property type="molecule type" value="Genomic_DNA"/>
</dbReference>
<accession>A0AB34JND0</accession>
<evidence type="ECO:0008006" key="4">
    <source>
        <dbReference type="Google" id="ProtNLM"/>
    </source>
</evidence>
<feature type="transmembrane region" description="Helical" evidence="1">
    <location>
        <begin position="64"/>
        <end position="82"/>
    </location>
</feature>
<feature type="transmembrane region" description="Helical" evidence="1">
    <location>
        <begin position="167"/>
        <end position="188"/>
    </location>
</feature>
<dbReference type="Proteomes" id="UP001515480">
    <property type="component" value="Unassembled WGS sequence"/>
</dbReference>
<feature type="transmembrane region" description="Helical" evidence="1">
    <location>
        <begin position="134"/>
        <end position="155"/>
    </location>
</feature>
<dbReference type="Pfam" id="PF01080">
    <property type="entry name" value="Presenilin"/>
    <property type="match status" value="2"/>
</dbReference>
<feature type="transmembrane region" description="Helical" evidence="1">
    <location>
        <begin position="322"/>
        <end position="339"/>
    </location>
</feature>
<reference evidence="2 3" key="1">
    <citation type="journal article" date="2024" name="Science">
        <title>Giant polyketide synthase enzymes in the biosynthesis of giant marine polyether toxins.</title>
        <authorList>
            <person name="Fallon T.R."/>
            <person name="Shende V.V."/>
            <person name="Wierzbicki I.H."/>
            <person name="Pendleton A.L."/>
            <person name="Watervoot N.F."/>
            <person name="Auber R.P."/>
            <person name="Gonzalez D.J."/>
            <person name="Wisecaver J.H."/>
            <person name="Moore B.S."/>
        </authorList>
    </citation>
    <scope>NUCLEOTIDE SEQUENCE [LARGE SCALE GENOMIC DNA]</scope>
    <source>
        <strain evidence="2 3">12B1</strain>
    </source>
</reference>
<keyword evidence="1" id="KW-0812">Transmembrane</keyword>
<keyword evidence="3" id="KW-1185">Reference proteome</keyword>
<keyword evidence="1" id="KW-1133">Transmembrane helix</keyword>
<evidence type="ECO:0000313" key="2">
    <source>
        <dbReference type="EMBL" id="KAL1523484.1"/>
    </source>
</evidence>
<dbReference type="GO" id="GO:0070765">
    <property type="term" value="C:gamma-secretase complex"/>
    <property type="evidence" value="ECO:0007669"/>
    <property type="project" value="TreeGrafter"/>
</dbReference>
<dbReference type="Gene3D" id="1.10.472.100">
    <property type="entry name" value="Presenilin"/>
    <property type="match status" value="1"/>
</dbReference>
<dbReference type="PANTHER" id="PTHR10202">
    <property type="entry name" value="PRESENILIN"/>
    <property type="match status" value="1"/>
</dbReference>
<comment type="caution">
    <text evidence="2">The sequence shown here is derived from an EMBL/GenBank/DDBJ whole genome shotgun (WGS) entry which is preliminary data.</text>
</comment>
<feature type="transmembrane region" description="Helical" evidence="1">
    <location>
        <begin position="295"/>
        <end position="315"/>
    </location>
</feature>
<name>A0AB34JND0_PRYPA</name>